<comment type="similarity">
    <text evidence="2">Belongs to the sterol desaturase family.</text>
</comment>
<keyword evidence="10" id="KW-0456">Lyase</keyword>
<keyword evidence="9 12" id="KW-0472">Membrane</keyword>
<evidence type="ECO:0000313" key="16">
    <source>
        <dbReference type="EnsemblPlants" id="KQJ97037"/>
    </source>
</evidence>
<dbReference type="InterPro" id="IPR006694">
    <property type="entry name" value="Fatty_acid_hydroxylase"/>
</dbReference>
<dbReference type="InterPro" id="IPR021940">
    <property type="entry name" value="CER1-like_C"/>
</dbReference>
<evidence type="ECO:0000313" key="15">
    <source>
        <dbReference type="EMBL" id="KQJ97037.1"/>
    </source>
</evidence>
<dbReference type="Pfam" id="PF04116">
    <property type="entry name" value="FA_hydroxylase"/>
    <property type="match status" value="1"/>
</dbReference>
<name>I1I4L0_BRADI</name>
<sequence>MATNPGILSEWPWKRLGSFKYLVLAPWVVHGCHLAATKGWRELDLGYVAILPSMLLRALHDQAWITVSRLYNARGKRQIVRRGIEFDQVDRERNWDDQIILSAILLLLGAVYLPGGQHLPLWRTDGAVLLALLHAGPVEFLYYWFHRALHHHVLYTRYHSHHHASIVTEPITSVIHPFAELLAYQLLFSIPMITCALTGTASIITFEIYVIYIDFMNNMGHCNFELVPNWLFEWIPPLKYLMYTPSFHSLHHTQFRTNYSLFMPFYDYIYNTMDKSSETLYQDSLKDKNEEKEVDVVHLTHLTSLQSIYHIRPGFAQYASRPYTSMWHLRIMWPVSWLSMVLTWSYGSWFTVERNVMGKLRMQSWAIPRYRFHYGLKQEKEAINDLIEKAISEADKKGTKVVSLGLLNQAHNLNRSGELYLQKYPKLGVRIVDGTSLAAAVVVNSIPKGTNQVILAGNISKVALAVASALCKKNVKVILTNKQDYHSLKPNIPQNSASNLVLSNTDSAKVWVIGEGLDAAEQLKAEKGTQFIPYSQFPPRMVRKDCCTYLTTPAMSVPKTMQNLHSCENWLPRRVMSAWRIAGIVHALEGWKEDECGDTVLDMEKVWSAAVMHGFSPVAHA</sequence>
<accession>I1I4L0</accession>
<dbReference type="RefSeq" id="XP_003574037.1">
    <property type="nucleotide sequence ID" value="XM_003573989.4"/>
</dbReference>
<evidence type="ECO:0000256" key="8">
    <source>
        <dbReference type="ARBA" id="ARBA00022989"/>
    </source>
</evidence>
<keyword evidence="7" id="KW-0521">NADP</keyword>
<evidence type="ECO:0000256" key="9">
    <source>
        <dbReference type="ARBA" id="ARBA00023136"/>
    </source>
</evidence>
<dbReference type="GeneID" id="100833295"/>
<reference evidence="15" key="2">
    <citation type="submission" date="2017-06" db="EMBL/GenBank/DDBJ databases">
        <title>WGS assembly of Brachypodium distachyon.</title>
        <authorList>
            <consortium name="The International Brachypodium Initiative"/>
            <person name="Lucas S."/>
            <person name="Harmon-Smith M."/>
            <person name="Lail K."/>
            <person name="Tice H."/>
            <person name="Grimwood J."/>
            <person name="Bruce D."/>
            <person name="Barry K."/>
            <person name="Shu S."/>
            <person name="Lindquist E."/>
            <person name="Wang M."/>
            <person name="Pitluck S."/>
            <person name="Vogel J.P."/>
            <person name="Garvin D.F."/>
            <person name="Mockler T.C."/>
            <person name="Schmutz J."/>
            <person name="Rokhsar D."/>
            <person name="Bevan M.W."/>
        </authorList>
    </citation>
    <scope>NUCLEOTIDE SEQUENCE</scope>
    <source>
        <strain evidence="15">Bd21</strain>
    </source>
</reference>
<dbReference type="OMA" id="CSIMLTW"/>
<evidence type="ECO:0000256" key="10">
    <source>
        <dbReference type="ARBA" id="ARBA00023239"/>
    </source>
</evidence>
<feature type="domain" description="Very-long-chain aldehyde decarbonylase CER1-like C-terminal" evidence="14">
    <location>
        <begin position="453"/>
        <end position="617"/>
    </location>
</feature>
<comment type="subcellular location">
    <subcellularLocation>
        <location evidence="1">Endoplasmic reticulum membrane</location>
        <topology evidence="1">Multi-pass membrane protein</topology>
    </subcellularLocation>
</comment>
<evidence type="ECO:0000256" key="5">
    <source>
        <dbReference type="ARBA" id="ARBA00022692"/>
    </source>
</evidence>
<evidence type="ECO:0000256" key="3">
    <source>
        <dbReference type="ARBA" id="ARBA00011738"/>
    </source>
</evidence>
<dbReference type="EMBL" id="CM000882">
    <property type="protein sequence ID" value="KQJ97037.1"/>
    <property type="molecule type" value="Genomic_DNA"/>
</dbReference>
<feature type="transmembrane region" description="Helical" evidence="12">
    <location>
        <begin position="331"/>
        <end position="352"/>
    </location>
</feature>
<evidence type="ECO:0000256" key="4">
    <source>
        <dbReference type="ARBA" id="ARBA00013146"/>
    </source>
</evidence>
<evidence type="ECO:0000256" key="2">
    <source>
        <dbReference type="ARBA" id="ARBA00009324"/>
    </source>
</evidence>
<feature type="transmembrane region" description="Helical" evidence="12">
    <location>
        <begin position="99"/>
        <end position="115"/>
    </location>
</feature>
<feature type="domain" description="Fatty acid hydroxylase" evidence="13">
    <location>
        <begin position="136"/>
        <end position="272"/>
    </location>
</feature>
<dbReference type="KEGG" id="bdi:100833295"/>
<reference evidence="16" key="3">
    <citation type="submission" date="2018-08" db="UniProtKB">
        <authorList>
            <consortium name="EnsemblPlants"/>
        </authorList>
    </citation>
    <scope>IDENTIFICATION</scope>
    <source>
        <strain evidence="16">cv. Bd21</strain>
    </source>
</reference>
<keyword evidence="5 12" id="KW-0812">Transmembrane</keyword>
<dbReference type="PANTHER" id="PTHR11863">
    <property type="entry name" value="STEROL DESATURASE"/>
    <property type="match status" value="1"/>
</dbReference>
<dbReference type="Pfam" id="PF12076">
    <property type="entry name" value="CER1-like_C"/>
    <property type="match status" value="1"/>
</dbReference>
<dbReference type="HOGENOM" id="CLU_017842_1_0_1"/>
<evidence type="ECO:0000259" key="14">
    <source>
        <dbReference type="Pfam" id="PF12076"/>
    </source>
</evidence>
<reference evidence="15 16" key="1">
    <citation type="journal article" date="2010" name="Nature">
        <title>Genome sequencing and analysis of the model grass Brachypodium distachyon.</title>
        <authorList>
            <consortium name="International Brachypodium Initiative"/>
        </authorList>
    </citation>
    <scope>NUCLEOTIDE SEQUENCE [LARGE SCALE GENOMIC DNA]</scope>
    <source>
        <strain evidence="15 16">Bd21</strain>
    </source>
</reference>
<comment type="catalytic activity">
    <reaction evidence="11">
        <text>a long-chain fatty aldehyde + 2 NADPH + O2 + H(+) = a long-chain alkane + formate + 2 NADP(+) + H2O</text>
        <dbReference type="Rhea" id="RHEA:21440"/>
        <dbReference type="ChEBI" id="CHEBI:15377"/>
        <dbReference type="ChEBI" id="CHEBI:15378"/>
        <dbReference type="ChEBI" id="CHEBI:15379"/>
        <dbReference type="ChEBI" id="CHEBI:15740"/>
        <dbReference type="ChEBI" id="CHEBI:17176"/>
        <dbReference type="ChEBI" id="CHEBI:57783"/>
        <dbReference type="ChEBI" id="CHEBI:58349"/>
        <dbReference type="ChEBI" id="CHEBI:83563"/>
        <dbReference type="EC" id="4.1.99.5"/>
    </reaction>
</comment>
<feature type="transmembrane region" description="Helical" evidence="12">
    <location>
        <begin position="186"/>
        <end position="212"/>
    </location>
</feature>
<evidence type="ECO:0000256" key="6">
    <source>
        <dbReference type="ARBA" id="ARBA00022824"/>
    </source>
</evidence>
<organism evidence="15">
    <name type="scientific">Brachypodium distachyon</name>
    <name type="common">Purple false brome</name>
    <name type="synonym">Trachynia distachya</name>
    <dbReference type="NCBI Taxonomy" id="15368"/>
    <lineage>
        <taxon>Eukaryota</taxon>
        <taxon>Viridiplantae</taxon>
        <taxon>Streptophyta</taxon>
        <taxon>Embryophyta</taxon>
        <taxon>Tracheophyta</taxon>
        <taxon>Spermatophyta</taxon>
        <taxon>Magnoliopsida</taxon>
        <taxon>Liliopsida</taxon>
        <taxon>Poales</taxon>
        <taxon>Poaceae</taxon>
        <taxon>BOP clade</taxon>
        <taxon>Pooideae</taxon>
        <taxon>Stipodae</taxon>
        <taxon>Brachypodieae</taxon>
        <taxon>Brachypodium</taxon>
    </lineage>
</organism>
<dbReference type="EnsemblPlants" id="KQJ97037">
    <property type="protein sequence ID" value="KQJ97037"/>
    <property type="gene ID" value="BRADI_3g28450v3"/>
</dbReference>
<dbReference type="ExpressionAtlas" id="I1I4L0">
    <property type="expression patterns" value="baseline and differential"/>
</dbReference>
<keyword evidence="6" id="KW-0256">Endoplasmic reticulum</keyword>
<evidence type="ECO:0000313" key="17">
    <source>
        <dbReference type="Proteomes" id="UP000008810"/>
    </source>
</evidence>
<keyword evidence="17" id="KW-1185">Reference proteome</keyword>
<dbReference type="InterPro" id="IPR050307">
    <property type="entry name" value="Sterol_Desaturase_Related"/>
</dbReference>
<gene>
    <name evidence="16" type="primary">LOC100833295</name>
    <name evidence="15" type="ORF">BRADI_3g28450v3</name>
</gene>
<protein>
    <recommendedName>
        <fullName evidence="4">aldehyde oxygenase (deformylating)</fullName>
        <ecNumber evidence="4">4.1.99.5</ecNumber>
    </recommendedName>
</protein>
<dbReference type="GO" id="GO:0016491">
    <property type="term" value="F:oxidoreductase activity"/>
    <property type="evidence" value="ECO:0007669"/>
    <property type="project" value="InterPro"/>
</dbReference>
<evidence type="ECO:0000256" key="11">
    <source>
        <dbReference type="ARBA" id="ARBA00047909"/>
    </source>
</evidence>
<proteinExistence type="inferred from homology"/>
<evidence type="ECO:0000256" key="7">
    <source>
        <dbReference type="ARBA" id="ARBA00022857"/>
    </source>
</evidence>
<dbReference type="OrthoDB" id="408954at2759"/>
<dbReference type="Proteomes" id="UP000008810">
    <property type="component" value="Chromosome 3"/>
</dbReference>
<dbReference type="GO" id="GO:0006950">
    <property type="term" value="P:response to stress"/>
    <property type="evidence" value="ECO:0007669"/>
    <property type="project" value="UniProtKB-ARBA"/>
</dbReference>
<dbReference type="Gramene" id="KQJ97037">
    <property type="protein sequence ID" value="KQJ97037"/>
    <property type="gene ID" value="BRADI_3g28450v3"/>
</dbReference>
<dbReference type="eggNOG" id="ENOG502QR3T">
    <property type="taxonomic scope" value="Eukaryota"/>
</dbReference>
<dbReference type="GO" id="GO:0005789">
    <property type="term" value="C:endoplasmic reticulum membrane"/>
    <property type="evidence" value="ECO:0007669"/>
    <property type="project" value="UniProtKB-SubCell"/>
</dbReference>
<evidence type="ECO:0000256" key="12">
    <source>
        <dbReference type="SAM" id="Phobius"/>
    </source>
</evidence>
<dbReference type="GO" id="GO:0005506">
    <property type="term" value="F:iron ion binding"/>
    <property type="evidence" value="ECO:0007669"/>
    <property type="project" value="InterPro"/>
</dbReference>
<dbReference type="EC" id="4.1.99.5" evidence="4"/>
<dbReference type="AlphaFoldDB" id="I1I4L0"/>
<keyword evidence="8 12" id="KW-1133">Transmembrane helix</keyword>
<dbReference type="GO" id="GO:0008610">
    <property type="term" value="P:lipid biosynthetic process"/>
    <property type="evidence" value="ECO:0007669"/>
    <property type="project" value="InterPro"/>
</dbReference>
<comment type="subunit">
    <text evidence="3">Homodimer.</text>
</comment>
<dbReference type="STRING" id="15368.I1I4L0"/>
<evidence type="ECO:0000259" key="13">
    <source>
        <dbReference type="Pfam" id="PF04116"/>
    </source>
</evidence>
<evidence type="ECO:0000256" key="1">
    <source>
        <dbReference type="ARBA" id="ARBA00004477"/>
    </source>
</evidence>
<dbReference type="GO" id="GO:0071771">
    <property type="term" value="F:aldehyde oxygenase (deformylating) activity"/>
    <property type="evidence" value="ECO:0007669"/>
    <property type="project" value="UniProtKB-EC"/>
</dbReference>